<accession>A0AB74IE91</accession>
<comment type="caution">
    <text evidence="1">The sequence shown here is derived from an EMBL/GenBank/DDBJ whole genome shotgun (WGS) entry which is preliminary data.</text>
</comment>
<dbReference type="NCBIfam" id="NF040518">
    <property type="entry name" value="Lacto_Palin_RP3"/>
    <property type="match status" value="1"/>
</dbReference>
<name>A0AB74IE91_LACRH</name>
<gene>
    <name evidence="1" type="ORF">E6L36_09525</name>
</gene>
<dbReference type="Proteomes" id="UP000307517">
    <property type="component" value="Unassembled WGS sequence"/>
</dbReference>
<dbReference type="AlphaFoldDB" id="A0AB74IE91"/>
<reference evidence="1 2" key="1">
    <citation type="submission" date="2019-04" db="EMBL/GenBank/DDBJ databases">
        <title>Genome Announcement to Ensure Probiotic Safety of Lactobacillus rhamnosus UBLR-58.</title>
        <authorList>
            <person name="Sulthana A."/>
            <person name="Lakshmi S.G."/>
            <person name="Madempudi R.S."/>
        </authorList>
    </citation>
    <scope>NUCLEOTIDE SEQUENCE [LARGE SCALE GENOMIC DNA]</scope>
    <source>
        <strain evidence="1 2">UBLR-58</strain>
    </source>
</reference>
<dbReference type="EMBL" id="SSHM01000001">
    <property type="protein sequence ID" value="THC80607.1"/>
    <property type="molecule type" value="Genomic_DNA"/>
</dbReference>
<dbReference type="AntiFam" id="ANF00268">
    <property type="entry name" value="DNA repeat translations related to WP_015765070.1"/>
</dbReference>
<organism evidence="1 2">
    <name type="scientific">Lacticaseibacillus rhamnosus</name>
    <name type="common">Lactobacillus rhamnosus</name>
    <dbReference type="NCBI Taxonomy" id="47715"/>
    <lineage>
        <taxon>Bacteria</taxon>
        <taxon>Bacillati</taxon>
        <taxon>Bacillota</taxon>
        <taxon>Bacilli</taxon>
        <taxon>Lactobacillales</taxon>
        <taxon>Lactobacillaceae</taxon>
        <taxon>Lacticaseibacillus</taxon>
    </lineage>
</organism>
<proteinExistence type="predicted"/>
<protein>
    <submittedName>
        <fullName evidence="1">Uncharacterized protein</fullName>
    </submittedName>
</protein>
<evidence type="ECO:0000313" key="1">
    <source>
        <dbReference type="EMBL" id="THC80607.1"/>
    </source>
</evidence>
<sequence>MMAGLWPLRLRSLHAGFWAGERVIESKIKLPNCPKENTSVPAAIFLKYIILTTASNPFTHSHLTSAPDRQMHIKLENWRPMRYF</sequence>
<evidence type="ECO:0000313" key="2">
    <source>
        <dbReference type="Proteomes" id="UP000307517"/>
    </source>
</evidence>